<dbReference type="Proteomes" id="UP000009328">
    <property type="component" value="Unassembled WGS sequence"/>
</dbReference>
<comment type="caution">
    <text evidence="2">The sequence shown here is derived from an EMBL/GenBank/DDBJ whole genome shotgun (WGS) entry which is preliminary data.</text>
</comment>
<gene>
    <name evidence="2" type="ORF">BN7_4783</name>
</gene>
<feature type="transmembrane region" description="Helical" evidence="1">
    <location>
        <begin position="109"/>
        <end position="132"/>
    </location>
</feature>
<keyword evidence="1" id="KW-0812">Transmembrane</keyword>
<name>K0KT36_WICCF</name>
<organism evidence="2 3">
    <name type="scientific">Wickerhamomyces ciferrii (strain ATCC 14091 / BCRC 22168 / CBS 111 / JCM 3599 / NBRC 0793 / NRRL Y-1031 F-60-10)</name>
    <name type="common">Yeast</name>
    <name type="synonym">Pichia ciferrii</name>
    <dbReference type="NCBI Taxonomy" id="1206466"/>
    <lineage>
        <taxon>Eukaryota</taxon>
        <taxon>Fungi</taxon>
        <taxon>Dikarya</taxon>
        <taxon>Ascomycota</taxon>
        <taxon>Saccharomycotina</taxon>
        <taxon>Saccharomycetes</taxon>
        <taxon>Phaffomycetales</taxon>
        <taxon>Wickerhamomycetaceae</taxon>
        <taxon>Wickerhamomyces</taxon>
    </lineage>
</organism>
<dbReference type="AlphaFoldDB" id="K0KT36"/>
<evidence type="ECO:0000313" key="2">
    <source>
        <dbReference type="EMBL" id="CCH45202.1"/>
    </source>
</evidence>
<protein>
    <submittedName>
        <fullName evidence="2">Uncharacterized protein</fullName>
    </submittedName>
</protein>
<dbReference type="eggNOG" id="ENOG502SYMW">
    <property type="taxonomic scope" value="Eukaryota"/>
</dbReference>
<reference evidence="2 3" key="1">
    <citation type="journal article" date="2012" name="Eukaryot. Cell">
        <title>Draft genome sequence of Wickerhamomyces ciferrii NRRL Y-1031 F-60-10.</title>
        <authorList>
            <person name="Schneider J."/>
            <person name="Andrea H."/>
            <person name="Blom J."/>
            <person name="Jaenicke S."/>
            <person name="Ruckert C."/>
            <person name="Schorsch C."/>
            <person name="Szczepanowski R."/>
            <person name="Farwick M."/>
            <person name="Goesmann A."/>
            <person name="Puhler A."/>
            <person name="Schaffer S."/>
            <person name="Tauch A."/>
            <person name="Kohler T."/>
            <person name="Brinkrolf K."/>
        </authorList>
    </citation>
    <scope>NUCLEOTIDE SEQUENCE [LARGE SCALE GENOMIC DNA]</scope>
    <source>
        <strain evidence="3">ATCC 14091 / BCRC 22168 / CBS 111 / JCM 3599 / NBRC 0793 / NRRL Y-1031 F-60-10</strain>
    </source>
</reference>
<dbReference type="HOGENOM" id="CLU_889048_0_0_1"/>
<dbReference type="InParanoid" id="K0KT36"/>
<sequence>MLRLGIQRLSLSQQTPRSLNTSVRKLLASNYSTIISKPHGYQIAPIQPHSIIPSRLPPINKRSFSTSPLTNFTRPPRFQSRPPTTFSLIWHLIPDGLKMILAIMGTASFILFIAAPLIVIVLPPLAVGGYFAMKYWLKKRRGDMDSKWRNLLNTHLTYEGADFDQIQLKNFTLERLIDAFETNENGITEFFNDSKEQHHSFHSRFELTGIETIDQDFRISKMGIQETISVLSFGLKDKDSRMGRIATVILTLRPKQIRNLLDQGPLQQDAIIEIKPLFNAFGKSFILNTNSEFDSKHSPEIIDVRPHNTRRYK</sequence>
<evidence type="ECO:0000313" key="3">
    <source>
        <dbReference type="Proteomes" id="UP000009328"/>
    </source>
</evidence>
<proteinExistence type="predicted"/>
<keyword evidence="3" id="KW-1185">Reference proteome</keyword>
<evidence type="ECO:0000256" key="1">
    <source>
        <dbReference type="SAM" id="Phobius"/>
    </source>
</evidence>
<keyword evidence="1" id="KW-0472">Membrane</keyword>
<accession>K0KT36</accession>
<dbReference type="EMBL" id="CAIF01000184">
    <property type="protein sequence ID" value="CCH45202.1"/>
    <property type="molecule type" value="Genomic_DNA"/>
</dbReference>
<keyword evidence="1" id="KW-1133">Transmembrane helix</keyword>